<reference evidence="15" key="1">
    <citation type="submission" date="2022-01" db="EMBL/GenBank/DDBJ databases">
        <authorList>
            <person name="King R."/>
        </authorList>
    </citation>
    <scope>NUCLEOTIDE SEQUENCE</scope>
</reference>
<feature type="binding site" evidence="10">
    <location>
        <position position="653"/>
    </location>
    <ligand>
        <name>ATP</name>
        <dbReference type="ChEBI" id="CHEBI:30616"/>
    </ligand>
</feature>
<feature type="domain" description="SH2" evidence="13">
    <location>
        <begin position="285"/>
        <end position="409"/>
    </location>
</feature>
<feature type="domain" description="Protein kinase" evidence="14">
    <location>
        <begin position="621"/>
        <end position="875"/>
    </location>
</feature>
<dbReference type="InterPro" id="IPR011009">
    <property type="entry name" value="Kinase-like_dom_sf"/>
</dbReference>
<feature type="compositionally biased region" description="Basic and acidic residues" evidence="12">
    <location>
        <begin position="897"/>
        <end position="907"/>
    </location>
</feature>
<dbReference type="PRINTS" id="PR00401">
    <property type="entry name" value="SH2DOMAIN"/>
</dbReference>
<evidence type="ECO:0000256" key="8">
    <source>
        <dbReference type="PROSITE-ProRule" id="PRU00023"/>
    </source>
</evidence>
<dbReference type="AlphaFoldDB" id="A0A9N9WVA7"/>
<evidence type="ECO:0000256" key="2">
    <source>
        <dbReference type="ARBA" id="ARBA00022679"/>
    </source>
</evidence>
<feature type="compositionally biased region" description="Pro residues" evidence="12">
    <location>
        <begin position="411"/>
        <end position="420"/>
    </location>
</feature>
<dbReference type="Proteomes" id="UP001153620">
    <property type="component" value="Chromosome 4"/>
</dbReference>
<dbReference type="SUPFAM" id="SSF48403">
    <property type="entry name" value="Ankyrin repeat"/>
    <property type="match status" value="1"/>
</dbReference>
<dbReference type="InterPro" id="IPR017441">
    <property type="entry name" value="Protein_kinase_ATP_BS"/>
</dbReference>
<evidence type="ECO:0000256" key="5">
    <source>
        <dbReference type="ARBA" id="ARBA00022840"/>
    </source>
</evidence>
<name>A0A9N9WVA7_9DIPT</name>
<dbReference type="PROSITE" id="PS00109">
    <property type="entry name" value="PROTEIN_KINASE_TYR"/>
    <property type="match status" value="1"/>
</dbReference>
<dbReference type="SMART" id="SM00219">
    <property type="entry name" value="TyrKc"/>
    <property type="match status" value="1"/>
</dbReference>
<dbReference type="InterPro" id="IPR002110">
    <property type="entry name" value="Ankyrin_rpt"/>
</dbReference>
<dbReference type="Gene3D" id="3.30.505.10">
    <property type="entry name" value="SH2 domain"/>
    <property type="match status" value="2"/>
</dbReference>
<evidence type="ECO:0000256" key="9">
    <source>
        <dbReference type="PROSITE-ProRule" id="PRU00191"/>
    </source>
</evidence>
<dbReference type="PANTHER" id="PTHR24418">
    <property type="entry name" value="TYROSINE-PROTEIN KINASE"/>
    <property type="match status" value="1"/>
</dbReference>
<dbReference type="FunFam" id="1.10.510.10:FF:000027">
    <property type="entry name" value="Receptor protein-tyrosine kinase"/>
    <property type="match status" value="1"/>
</dbReference>
<dbReference type="GO" id="GO:0002009">
    <property type="term" value="P:morphogenesis of an epithelium"/>
    <property type="evidence" value="ECO:0007669"/>
    <property type="project" value="UniProtKB-ARBA"/>
</dbReference>
<dbReference type="InterPro" id="IPR008266">
    <property type="entry name" value="Tyr_kinase_AS"/>
</dbReference>
<dbReference type="Pfam" id="PF00017">
    <property type="entry name" value="SH2"/>
    <property type="match status" value="2"/>
</dbReference>
<sequence>MSRDESIDWFHGRLSRLDAERILSEESQNVETIFLVRESTNLVNNYVLSVIYQDEFYHYQIQQHGGDAFFSIDSKDIHHGLDELIEYYKSHHSNLCTKLEKFVKKGPPPNQFCRLGKANLLHRATKHNNLEVVKEILTTTYSPDSKDENGMTAVHLAAYSKVSPDILKMLIDKGAVVMCRDSIGNTALHYACLHQCKEMVELLVNANINLIHTRNNVTGLVPLHEAAKVGNIEIVKFLLSHNAANLPRTTNGLFPSDFARDNGHIDVAEYLENYFPEINTFSHKWHHGTLDREGARTLLLKKRNELYEKFKEEYPETENVYVNDSKEINDLISGLFLVRSSERNKGLDVITMLHDDELKNIRNYVIQKTGKHVFIDDGPFLPSLEHLISYYMTFADGLPVKLSKIVEPIPKPPIPIPPNVPRKDKLRQSGHSFDSLSSIKSPTSPSEVSIPDSISPTKSENSSKHKGLSTWFRKKKHSLPLIDKDVKEPAVQIDKFNKTISFSTDFLNNNCVPTTSQSMQDNYDVPQKVKAGPVPALPTSHSSSSIQDQTNYFTESDKKVLDNQEVNDNCIEEIYFRDPPKEFEKPEWEQLDPELYDTQKNLMLQVQQTTGTNYYVSKEDLKAEKEIGSGEFGNVLRGIMRMPDGRKTLVAIKSLHKEHYEENYHEFLREASVMIKLDNPYIVKLIGITKGPPIGLVQELLPLGSLANYILEHIPEIDNKDIDKWASQIALGMEYLESKRFVHRDLASRNILLAAKDHCKISDFGLSRALGGEDFYQSQTGGRWPLKWYAPESFGGKFSHASDVWSFGITLWELYSRGETPYGDMTGTQVNDFIEKGNRLPKPDQCPDRIYKLMTDCWQYRDRLRPNFKFLARFFINRIEKPGDEDFTDENIENYEGNDKHSSTVYV</sequence>
<evidence type="ECO:0000256" key="7">
    <source>
        <dbReference type="ARBA" id="ARBA00051245"/>
    </source>
</evidence>
<keyword evidence="5 10" id="KW-0067">ATP-binding</keyword>
<dbReference type="PROSITE" id="PS50011">
    <property type="entry name" value="PROTEIN_KINASE_DOM"/>
    <property type="match status" value="1"/>
</dbReference>
<dbReference type="Gene3D" id="1.10.510.10">
    <property type="entry name" value="Transferase(Phosphotransferase) domain 1"/>
    <property type="match status" value="1"/>
</dbReference>
<dbReference type="SUPFAM" id="SSF56112">
    <property type="entry name" value="Protein kinase-like (PK-like)"/>
    <property type="match status" value="1"/>
</dbReference>
<dbReference type="EC" id="2.7.10.2" evidence="11"/>
<dbReference type="SMART" id="SM00252">
    <property type="entry name" value="SH2"/>
    <property type="match status" value="2"/>
</dbReference>
<keyword evidence="4 11" id="KW-0418">Kinase</keyword>
<feature type="region of interest" description="Disordered" evidence="12">
    <location>
        <begin position="886"/>
        <end position="907"/>
    </location>
</feature>
<evidence type="ECO:0000256" key="11">
    <source>
        <dbReference type="RuleBase" id="RU362096"/>
    </source>
</evidence>
<feature type="domain" description="SH2" evidence="13">
    <location>
        <begin position="9"/>
        <end position="103"/>
    </location>
</feature>
<feature type="repeat" description="ANK" evidence="8">
    <location>
        <begin position="218"/>
        <end position="243"/>
    </location>
</feature>
<keyword evidence="6 11" id="KW-0829">Tyrosine-protein kinase</keyword>
<dbReference type="EMBL" id="OU895880">
    <property type="protein sequence ID" value="CAG9810635.1"/>
    <property type="molecule type" value="Genomic_DNA"/>
</dbReference>
<dbReference type="PROSITE" id="PS50297">
    <property type="entry name" value="ANK_REP_REGION"/>
    <property type="match status" value="2"/>
</dbReference>
<dbReference type="SMART" id="SM00248">
    <property type="entry name" value="ANK"/>
    <property type="match status" value="4"/>
</dbReference>
<dbReference type="PROSITE" id="PS00107">
    <property type="entry name" value="PROTEIN_KINASE_ATP"/>
    <property type="match status" value="1"/>
</dbReference>
<evidence type="ECO:0000256" key="3">
    <source>
        <dbReference type="ARBA" id="ARBA00022741"/>
    </source>
</evidence>
<evidence type="ECO:0000256" key="4">
    <source>
        <dbReference type="ARBA" id="ARBA00022777"/>
    </source>
</evidence>
<dbReference type="PRINTS" id="PR00109">
    <property type="entry name" value="TYRKINASE"/>
</dbReference>
<comment type="catalytic activity">
    <reaction evidence="7 11">
        <text>L-tyrosyl-[protein] + ATP = O-phospho-L-tyrosyl-[protein] + ADP + H(+)</text>
        <dbReference type="Rhea" id="RHEA:10596"/>
        <dbReference type="Rhea" id="RHEA-COMP:10136"/>
        <dbReference type="Rhea" id="RHEA-COMP:20101"/>
        <dbReference type="ChEBI" id="CHEBI:15378"/>
        <dbReference type="ChEBI" id="CHEBI:30616"/>
        <dbReference type="ChEBI" id="CHEBI:46858"/>
        <dbReference type="ChEBI" id="CHEBI:61978"/>
        <dbReference type="ChEBI" id="CHEBI:456216"/>
        <dbReference type="EC" id="2.7.10.2"/>
    </reaction>
</comment>
<feature type="region of interest" description="Disordered" evidence="12">
    <location>
        <begin position="411"/>
        <end position="469"/>
    </location>
</feature>
<dbReference type="OrthoDB" id="67310at2759"/>
<feature type="repeat" description="ANK" evidence="8">
    <location>
        <begin position="149"/>
        <end position="182"/>
    </location>
</feature>
<dbReference type="InterPro" id="IPR020635">
    <property type="entry name" value="Tyr_kinase_cat_dom"/>
</dbReference>
<dbReference type="InterPro" id="IPR001245">
    <property type="entry name" value="Ser-Thr/Tyr_kinase_cat_dom"/>
</dbReference>
<evidence type="ECO:0000256" key="6">
    <source>
        <dbReference type="ARBA" id="ARBA00023137"/>
    </source>
</evidence>
<dbReference type="InterPro" id="IPR036770">
    <property type="entry name" value="Ankyrin_rpt-contain_sf"/>
</dbReference>
<dbReference type="InterPro" id="IPR000719">
    <property type="entry name" value="Prot_kinase_dom"/>
</dbReference>
<evidence type="ECO:0000256" key="12">
    <source>
        <dbReference type="SAM" id="MobiDB-lite"/>
    </source>
</evidence>
<organism evidence="15 16">
    <name type="scientific">Chironomus riparius</name>
    <dbReference type="NCBI Taxonomy" id="315576"/>
    <lineage>
        <taxon>Eukaryota</taxon>
        <taxon>Metazoa</taxon>
        <taxon>Ecdysozoa</taxon>
        <taxon>Arthropoda</taxon>
        <taxon>Hexapoda</taxon>
        <taxon>Insecta</taxon>
        <taxon>Pterygota</taxon>
        <taxon>Neoptera</taxon>
        <taxon>Endopterygota</taxon>
        <taxon>Diptera</taxon>
        <taxon>Nematocera</taxon>
        <taxon>Chironomoidea</taxon>
        <taxon>Chironomidae</taxon>
        <taxon>Chironominae</taxon>
        <taxon>Chironomus</taxon>
    </lineage>
</organism>
<dbReference type="InterPro" id="IPR000980">
    <property type="entry name" value="SH2"/>
</dbReference>
<protein>
    <recommendedName>
        <fullName evidence="11">Tyrosine-protein kinase</fullName>
        <ecNumber evidence="11">2.7.10.2</ecNumber>
    </recommendedName>
</protein>
<evidence type="ECO:0000313" key="16">
    <source>
        <dbReference type="Proteomes" id="UP001153620"/>
    </source>
</evidence>
<gene>
    <name evidence="15" type="ORF">CHIRRI_LOCUS13448</name>
</gene>
<comment type="similarity">
    <text evidence="11">Belongs to the protein kinase superfamily. Tyr protein kinase family.</text>
</comment>
<dbReference type="Gene3D" id="3.30.200.20">
    <property type="entry name" value="Phosphorylase Kinase, domain 1"/>
    <property type="match status" value="1"/>
</dbReference>
<accession>A0A9N9WVA7</accession>
<keyword evidence="1" id="KW-0597">Phosphoprotein</keyword>
<evidence type="ECO:0000256" key="10">
    <source>
        <dbReference type="PROSITE-ProRule" id="PRU10141"/>
    </source>
</evidence>
<dbReference type="PROSITE" id="PS50001">
    <property type="entry name" value="SH2"/>
    <property type="match status" value="2"/>
</dbReference>
<dbReference type="SUPFAM" id="SSF55550">
    <property type="entry name" value="SH2 domain"/>
    <property type="match status" value="2"/>
</dbReference>
<evidence type="ECO:0000313" key="15">
    <source>
        <dbReference type="EMBL" id="CAG9810635.1"/>
    </source>
</evidence>
<keyword evidence="8" id="KW-0040">ANK repeat</keyword>
<dbReference type="Gene3D" id="1.25.40.20">
    <property type="entry name" value="Ankyrin repeat-containing domain"/>
    <property type="match status" value="1"/>
</dbReference>
<dbReference type="Pfam" id="PF07714">
    <property type="entry name" value="PK_Tyr_Ser-Thr"/>
    <property type="match status" value="1"/>
</dbReference>
<dbReference type="GO" id="GO:0005524">
    <property type="term" value="F:ATP binding"/>
    <property type="evidence" value="ECO:0007669"/>
    <property type="project" value="UniProtKB-UniRule"/>
</dbReference>
<dbReference type="InterPro" id="IPR036860">
    <property type="entry name" value="SH2_dom_sf"/>
</dbReference>
<proteinExistence type="inferred from homology"/>
<evidence type="ECO:0000259" key="14">
    <source>
        <dbReference type="PROSITE" id="PS50011"/>
    </source>
</evidence>
<dbReference type="GO" id="GO:0071944">
    <property type="term" value="C:cell periphery"/>
    <property type="evidence" value="ECO:0007669"/>
    <property type="project" value="UniProtKB-ARBA"/>
</dbReference>
<dbReference type="InterPro" id="IPR050198">
    <property type="entry name" value="Non-receptor_tyrosine_kinases"/>
</dbReference>
<evidence type="ECO:0000256" key="1">
    <source>
        <dbReference type="ARBA" id="ARBA00022553"/>
    </source>
</evidence>
<keyword evidence="2 11" id="KW-0808">Transferase</keyword>
<keyword evidence="3 10" id="KW-0547">Nucleotide-binding</keyword>
<keyword evidence="9" id="KW-0727">SH2 domain</keyword>
<dbReference type="GO" id="GO:0004715">
    <property type="term" value="F:non-membrane spanning protein tyrosine kinase activity"/>
    <property type="evidence" value="ECO:0007669"/>
    <property type="project" value="UniProtKB-EC"/>
</dbReference>
<dbReference type="GO" id="GO:0007165">
    <property type="term" value="P:signal transduction"/>
    <property type="evidence" value="ECO:0007669"/>
    <property type="project" value="UniProtKB-ARBA"/>
</dbReference>
<evidence type="ECO:0000259" key="13">
    <source>
        <dbReference type="PROSITE" id="PS50001"/>
    </source>
</evidence>
<reference evidence="15" key="2">
    <citation type="submission" date="2022-10" db="EMBL/GenBank/DDBJ databases">
        <authorList>
            <consortium name="ENA_rothamsted_submissions"/>
            <consortium name="culmorum"/>
            <person name="King R."/>
        </authorList>
    </citation>
    <scope>NUCLEOTIDE SEQUENCE</scope>
</reference>
<keyword evidence="16" id="KW-1185">Reference proteome</keyword>
<feature type="compositionally biased region" description="Low complexity" evidence="12">
    <location>
        <begin position="435"/>
        <end position="449"/>
    </location>
</feature>
<dbReference type="Pfam" id="PF12796">
    <property type="entry name" value="Ank_2"/>
    <property type="match status" value="2"/>
</dbReference>
<dbReference type="PROSITE" id="PS50088">
    <property type="entry name" value="ANK_REPEAT"/>
    <property type="match status" value="2"/>
</dbReference>